<dbReference type="Proteomes" id="UP000276254">
    <property type="component" value="Chromosome"/>
</dbReference>
<organism evidence="2 3">
    <name type="scientific">Sphingomonas paeninsulae</name>
    <dbReference type="NCBI Taxonomy" id="2319844"/>
    <lineage>
        <taxon>Bacteria</taxon>
        <taxon>Pseudomonadati</taxon>
        <taxon>Pseudomonadota</taxon>
        <taxon>Alphaproteobacteria</taxon>
        <taxon>Sphingomonadales</taxon>
        <taxon>Sphingomonadaceae</taxon>
        <taxon>Sphingomonas</taxon>
    </lineage>
</organism>
<dbReference type="InterPro" id="IPR009325">
    <property type="entry name" value="DUF983"/>
</dbReference>
<evidence type="ECO:0000313" key="2">
    <source>
        <dbReference type="EMBL" id="AYJ86475.1"/>
    </source>
</evidence>
<name>A0A494TN01_SPHPE</name>
<dbReference type="OrthoDB" id="9799456at2"/>
<evidence type="ECO:0000313" key="3">
    <source>
        <dbReference type="Proteomes" id="UP000276254"/>
    </source>
</evidence>
<dbReference type="AlphaFoldDB" id="A0A494TN01"/>
<sequence>MAPSIGRAALQGLCPRCGARTLFRGLLKVAPKCTGCQLDFTTFNVGDGATVFGTLIVGGIAVIGGVTMQILYDPPLWLQLVIWLPVATIGVIAFLRIANAALLASEYRNAAREGRLQP</sequence>
<protein>
    <submittedName>
        <fullName evidence="2">DUF983 domain-containing protein</fullName>
    </submittedName>
</protein>
<dbReference type="Pfam" id="PF06170">
    <property type="entry name" value="DUF983"/>
    <property type="match status" value="1"/>
</dbReference>
<feature type="transmembrane region" description="Helical" evidence="1">
    <location>
        <begin position="49"/>
        <end position="71"/>
    </location>
</feature>
<dbReference type="EMBL" id="CP032829">
    <property type="protein sequence ID" value="AYJ86475.1"/>
    <property type="molecule type" value="Genomic_DNA"/>
</dbReference>
<proteinExistence type="predicted"/>
<keyword evidence="3" id="KW-1185">Reference proteome</keyword>
<reference evidence="2 3" key="1">
    <citation type="submission" date="2018-09" db="EMBL/GenBank/DDBJ databases">
        <title>Sphingomonas peninsula sp. nov., isolated from fildes peninsula, Antarctic soil.</title>
        <authorList>
            <person name="Yingchao G."/>
        </authorList>
    </citation>
    <scope>NUCLEOTIDE SEQUENCE [LARGE SCALE GENOMIC DNA]</scope>
    <source>
        <strain evidence="2 3">YZ-8</strain>
    </source>
</reference>
<dbReference type="KEGG" id="spha:D3Y57_11485"/>
<keyword evidence="1" id="KW-0472">Membrane</keyword>
<keyword evidence="1" id="KW-1133">Transmembrane helix</keyword>
<keyword evidence="1" id="KW-0812">Transmembrane</keyword>
<gene>
    <name evidence="2" type="ORF">D3Y57_11485</name>
</gene>
<feature type="transmembrane region" description="Helical" evidence="1">
    <location>
        <begin position="77"/>
        <end position="98"/>
    </location>
</feature>
<evidence type="ECO:0000256" key="1">
    <source>
        <dbReference type="SAM" id="Phobius"/>
    </source>
</evidence>
<accession>A0A494TN01</accession>